<feature type="region of interest" description="Disordered" evidence="5">
    <location>
        <begin position="628"/>
        <end position="702"/>
    </location>
</feature>
<feature type="compositionally biased region" description="Low complexity" evidence="5">
    <location>
        <begin position="471"/>
        <end position="486"/>
    </location>
</feature>
<accession>A0A0A8L7T0</accession>
<sequence>MSGPNEQPTDGGADRGGTEAGENGTEGPSRSHFTIAINYATLSGNDEQAGNDGANTAFTPMILRFADVPSDTSSGRLNEVIALASEYIFQTLTRDQRRHRGLTKEAFEKLEVKATDAVNEKTCAICYDDLINDPKDFNGSSTKRTRADGEGLSSPSSKRQHTEEAEDVTNSNGIPENETANANTSSTGTVPPDQGPSQQNRNEEEEEESIYGHSATVLPCGHVFGRECLYKWTTEHNNCPICRALILSEEELQALHSRDDEFSRRTGGSDNAQQSTFESIRRLLYERSPEPTTANTTQDHILGNSSAETNTASAVTSNQTDESLATDNSNTNENRQQPESAQDITNNTNNQLRTFSTSFIFFLSDPNAQPPNAVTTPTIPIPGTPAVQAMPTATAHTDTSLEDTSNGREAVTQPNANVAPVNSNDANATQANGGTQTPIITHFNNLPEENQRLLGSIRAILRRAHEERSNEQTNIESNTSTNTNNENGERNRHGGHDFAQTTRRFFNLLPLLGRRQHNQTRDPSTPLNTQPPPANPHTDSAIENRYSAYLDHLTTLRNGNRPPSEANSSRFRLPSFFRLGRQAAPHRHEGGNRSATPLSNPAVDPLLSPGLFSSGVASFRHANGVQTVNFTGDIPEPPNQNNEAVSNSTTVENHAQQTPNDNTTNTGENTTEHLENADNSVQPADQETGNGSRTDDTDSTHP</sequence>
<feature type="region of interest" description="Disordered" evidence="5">
    <location>
        <begin position="258"/>
        <end position="277"/>
    </location>
</feature>
<dbReference type="AlphaFoldDB" id="A0A0A8L7T0"/>
<dbReference type="OrthoDB" id="8062037at2759"/>
<dbReference type="Proteomes" id="UP000031516">
    <property type="component" value="Unassembled WGS sequence"/>
</dbReference>
<evidence type="ECO:0000256" key="3">
    <source>
        <dbReference type="ARBA" id="ARBA00022833"/>
    </source>
</evidence>
<evidence type="ECO:0000259" key="6">
    <source>
        <dbReference type="PROSITE" id="PS50089"/>
    </source>
</evidence>
<evidence type="ECO:0000256" key="1">
    <source>
        <dbReference type="ARBA" id="ARBA00022723"/>
    </source>
</evidence>
<dbReference type="PANTHER" id="PTHR15710">
    <property type="entry name" value="E3 UBIQUITIN-PROTEIN LIGASE PRAJA"/>
    <property type="match status" value="1"/>
</dbReference>
<feature type="compositionally biased region" description="Basic and acidic residues" evidence="5">
    <location>
        <begin position="487"/>
        <end position="496"/>
    </location>
</feature>
<dbReference type="GO" id="GO:0008270">
    <property type="term" value="F:zinc ion binding"/>
    <property type="evidence" value="ECO:0007669"/>
    <property type="project" value="UniProtKB-KW"/>
</dbReference>
<keyword evidence="1" id="KW-0479">Metal-binding</keyword>
<evidence type="ECO:0000313" key="8">
    <source>
        <dbReference type="Proteomes" id="UP000031516"/>
    </source>
</evidence>
<feature type="region of interest" description="Disordered" evidence="5">
    <location>
        <begin position="413"/>
        <end position="436"/>
    </location>
</feature>
<dbReference type="PROSITE" id="PS50089">
    <property type="entry name" value="ZF_RING_2"/>
    <property type="match status" value="1"/>
</dbReference>
<feature type="compositionally biased region" description="Polar residues" evidence="5">
    <location>
        <begin position="677"/>
        <end position="692"/>
    </location>
</feature>
<feature type="region of interest" description="Disordered" evidence="5">
    <location>
        <begin position="289"/>
        <end position="346"/>
    </location>
</feature>
<name>A0A0A8L7T0_9SACH</name>
<feature type="compositionally biased region" description="Polar residues" evidence="5">
    <location>
        <begin position="639"/>
        <end position="657"/>
    </location>
</feature>
<feature type="compositionally biased region" description="Polar residues" evidence="5">
    <location>
        <begin position="266"/>
        <end position="277"/>
    </location>
</feature>
<dbReference type="SUPFAM" id="SSF57850">
    <property type="entry name" value="RING/U-box"/>
    <property type="match status" value="1"/>
</dbReference>
<reference evidence="7 8" key="1">
    <citation type="submission" date="2014-03" db="EMBL/GenBank/DDBJ databases">
        <title>The genome of Kluyveromyces dobzhanskii.</title>
        <authorList>
            <person name="Nystedt B."/>
            <person name="Astrom S."/>
        </authorList>
    </citation>
    <scope>NUCLEOTIDE SEQUENCE [LARGE SCALE GENOMIC DNA]</scope>
    <source>
        <strain evidence="7 8">CBS 2104</strain>
    </source>
</reference>
<dbReference type="InterPro" id="IPR013083">
    <property type="entry name" value="Znf_RING/FYVE/PHD"/>
</dbReference>
<feature type="compositionally biased region" description="Polar residues" evidence="5">
    <location>
        <begin position="168"/>
        <end position="200"/>
    </location>
</feature>
<feature type="region of interest" description="Disordered" evidence="5">
    <location>
        <begin position="465"/>
        <end position="499"/>
    </location>
</feature>
<organism evidence="7 8">
    <name type="scientific">Kluyveromyces dobzhanskii CBS 2104</name>
    <dbReference type="NCBI Taxonomy" id="1427455"/>
    <lineage>
        <taxon>Eukaryota</taxon>
        <taxon>Fungi</taxon>
        <taxon>Dikarya</taxon>
        <taxon>Ascomycota</taxon>
        <taxon>Saccharomycotina</taxon>
        <taxon>Saccharomycetes</taxon>
        <taxon>Saccharomycetales</taxon>
        <taxon>Saccharomycetaceae</taxon>
        <taxon>Kluyveromyces</taxon>
    </lineage>
</organism>
<feature type="domain" description="RING-type" evidence="6">
    <location>
        <begin position="217"/>
        <end position="243"/>
    </location>
</feature>
<evidence type="ECO:0000256" key="2">
    <source>
        <dbReference type="ARBA" id="ARBA00022771"/>
    </source>
</evidence>
<evidence type="ECO:0000313" key="7">
    <source>
        <dbReference type="EMBL" id="CDO94276.1"/>
    </source>
</evidence>
<dbReference type="SMART" id="SM00184">
    <property type="entry name" value="RING"/>
    <property type="match status" value="1"/>
</dbReference>
<gene>
    <name evidence="7" type="ORF">KLDO_g2549</name>
</gene>
<feature type="region of interest" description="Disordered" evidence="5">
    <location>
        <begin position="136"/>
        <end position="210"/>
    </location>
</feature>
<feature type="region of interest" description="Disordered" evidence="5">
    <location>
        <begin position="516"/>
        <end position="539"/>
    </location>
</feature>
<evidence type="ECO:0000256" key="4">
    <source>
        <dbReference type="PROSITE-ProRule" id="PRU00175"/>
    </source>
</evidence>
<feature type="compositionally biased region" description="Polar residues" evidence="5">
    <location>
        <begin position="290"/>
        <end position="346"/>
    </location>
</feature>
<dbReference type="Pfam" id="PF13639">
    <property type="entry name" value="zf-RING_2"/>
    <property type="match status" value="1"/>
</dbReference>
<feature type="compositionally biased region" description="Low complexity" evidence="5">
    <location>
        <begin position="658"/>
        <end position="669"/>
    </location>
</feature>
<feature type="region of interest" description="Disordered" evidence="5">
    <location>
        <begin position="1"/>
        <end position="31"/>
    </location>
</feature>
<protein>
    <submittedName>
        <fullName evidence="7">WGS project CCBQ000000000 data, contig 00106</fullName>
    </submittedName>
</protein>
<feature type="compositionally biased region" description="Basic and acidic residues" evidence="5">
    <location>
        <begin position="693"/>
        <end position="702"/>
    </location>
</feature>
<keyword evidence="8" id="KW-1185">Reference proteome</keyword>
<comment type="caution">
    <text evidence="7">The sequence shown here is derived from an EMBL/GenBank/DDBJ whole genome shotgun (WGS) entry which is preliminary data.</text>
</comment>
<evidence type="ECO:0000256" key="5">
    <source>
        <dbReference type="SAM" id="MobiDB-lite"/>
    </source>
</evidence>
<dbReference type="EMBL" id="CCBQ010000037">
    <property type="protein sequence ID" value="CDO94276.1"/>
    <property type="molecule type" value="Genomic_DNA"/>
</dbReference>
<proteinExistence type="predicted"/>
<keyword evidence="3" id="KW-0862">Zinc</keyword>
<keyword evidence="2 4" id="KW-0863">Zinc-finger</keyword>
<dbReference type="Gene3D" id="3.30.40.10">
    <property type="entry name" value="Zinc/RING finger domain, C3HC4 (zinc finger)"/>
    <property type="match status" value="1"/>
</dbReference>
<dbReference type="InterPro" id="IPR001841">
    <property type="entry name" value="Znf_RING"/>
</dbReference>